<keyword evidence="7 10" id="KW-1133">Transmembrane helix</keyword>
<evidence type="ECO:0000313" key="13">
    <source>
        <dbReference type="Proteomes" id="UP000485058"/>
    </source>
</evidence>
<evidence type="ECO:0000256" key="8">
    <source>
        <dbReference type="ARBA" id="ARBA00023049"/>
    </source>
</evidence>
<keyword evidence="13" id="KW-1185">Reference proteome</keyword>
<dbReference type="PANTHER" id="PTHR42837:SF2">
    <property type="entry name" value="MEMBRANE METALLOPROTEASE ARASP2, CHLOROPLASTIC-RELATED"/>
    <property type="match status" value="1"/>
</dbReference>
<organism evidence="12 13">
    <name type="scientific">Haematococcus lacustris</name>
    <name type="common">Green alga</name>
    <name type="synonym">Haematococcus pluvialis</name>
    <dbReference type="NCBI Taxonomy" id="44745"/>
    <lineage>
        <taxon>Eukaryota</taxon>
        <taxon>Viridiplantae</taxon>
        <taxon>Chlorophyta</taxon>
        <taxon>core chlorophytes</taxon>
        <taxon>Chlorophyceae</taxon>
        <taxon>CS clade</taxon>
        <taxon>Chlamydomonadales</taxon>
        <taxon>Haematococcaceae</taxon>
        <taxon>Haematococcus</taxon>
    </lineage>
</organism>
<keyword evidence="4 10" id="KW-0812">Transmembrane</keyword>
<protein>
    <submittedName>
        <fullName evidence="12">Putative zinc metalloprotease</fullName>
    </submittedName>
</protein>
<evidence type="ECO:0000256" key="7">
    <source>
        <dbReference type="ARBA" id="ARBA00022989"/>
    </source>
</evidence>
<evidence type="ECO:0000256" key="6">
    <source>
        <dbReference type="ARBA" id="ARBA00022833"/>
    </source>
</evidence>
<dbReference type="GO" id="GO:0006508">
    <property type="term" value="P:proteolysis"/>
    <property type="evidence" value="ECO:0007669"/>
    <property type="project" value="UniProtKB-KW"/>
</dbReference>
<evidence type="ECO:0000313" key="12">
    <source>
        <dbReference type="EMBL" id="GFH17920.1"/>
    </source>
</evidence>
<dbReference type="AlphaFoldDB" id="A0A699Z907"/>
<evidence type="ECO:0000256" key="10">
    <source>
        <dbReference type="SAM" id="Phobius"/>
    </source>
</evidence>
<evidence type="ECO:0000256" key="3">
    <source>
        <dbReference type="ARBA" id="ARBA00022670"/>
    </source>
</evidence>
<dbReference type="Pfam" id="PF02163">
    <property type="entry name" value="Peptidase_M50"/>
    <property type="match status" value="1"/>
</dbReference>
<comment type="cofactor">
    <cofactor evidence="1">
        <name>Zn(2+)</name>
        <dbReference type="ChEBI" id="CHEBI:29105"/>
    </cofactor>
</comment>
<feature type="domain" description="Peptidase M50" evidence="11">
    <location>
        <begin position="4"/>
        <end position="102"/>
    </location>
</feature>
<dbReference type="Proteomes" id="UP000485058">
    <property type="component" value="Unassembled WGS sequence"/>
</dbReference>
<evidence type="ECO:0000259" key="11">
    <source>
        <dbReference type="Pfam" id="PF02163"/>
    </source>
</evidence>
<comment type="subcellular location">
    <subcellularLocation>
        <location evidence="2">Membrane</location>
        <topology evidence="2">Multi-pass membrane protein</topology>
    </subcellularLocation>
</comment>
<dbReference type="InterPro" id="IPR008915">
    <property type="entry name" value="Peptidase_M50"/>
</dbReference>
<evidence type="ECO:0000256" key="4">
    <source>
        <dbReference type="ARBA" id="ARBA00022692"/>
    </source>
</evidence>
<reference evidence="12 13" key="1">
    <citation type="submission" date="2020-02" db="EMBL/GenBank/DDBJ databases">
        <title>Draft genome sequence of Haematococcus lacustris strain NIES-144.</title>
        <authorList>
            <person name="Morimoto D."/>
            <person name="Nakagawa S."/>
            <person name="Yoshida T."/>
            <person name="Sawayama S."/>
        </authorList>
    </citation>
    <scope>NUCLEOTIDE SEQUENCE [LARGE SCALE GENOMIC DNA]</scope>
    <source>
        <strain evidence="12 13">NIES-144</strain>
    </source>
</reference>
<evidence type="ECO:0000256" key="5">
    <source>
        <dbReference type="ARBA" id="ARBA00022801"/>
    </source>
</evidence>
<comment type="caution">
    <text evidence="12">The sequence shown here is derived from an EMBL/GenBank/DDBJ whole genome shotgun (WGS) entry which is preliminary data.</text>
</comment>
<dbReference type="GO" id="GO:0016020">
    <property type="term" value="C:membrane"/>
    <property type="evidence" value="ECO:0007669"/>
    <property type="project" value="UniProtKB-SubCell"/>
</dbReference>
<gene>
    <name evidence="12" type="ORF">HaLaN_14644</name>
</gene>
<sequence length="123" mass="12393">LTSTVVGGLTALFTNFGKVAGQLSGPVAIVAAGSQIAKTDAAGLFQYCAIVNINLAVVNLLPLPALDGGYLVLLLLEAAWGGRKLPQSVEQGFAVLSAAGFLLLMVAGVSLVVKDTMGLLPGL</sequence>
<evidence type="ECO:0000256" key="9">
    <source>
        <dbReference type="ARBA" id="ARBA00023136"/>
    </source>
</evidence>
<name>A0A699Z907_HAELA</name>
<keyword evidence="3 12" id="KW-0645">Protease</keyword>
<evidence type="ECO:0000256" key="2">
    <source>
        <dbReference type="ARBA" id="ARBA00004141"/>
    </source>
</evidence>
<feature type="non-terminal residue" evidence="12">
    <location>
        <position position="1"/>
    </location>
</feature>
<feature type="transmembrane region" description="Helical" evidence="10">
    <location>
        <begin position="92"/>
        <end position="113"/>
    </location>
</feature>
<dbReference type="PANTHER" id="PTHR42837">
    <property type="entry name" value="REGULATOR OF SIGMA-E PROTEASE RSEP"/>
    <property type="match status" value="1"/>
</dbReference>
<keyword evidence="8 12" id="KW-0482">Metalloprotease</keyword>
<keyword evidence="9 10" id="KW-0472">Membrane</keyword>
<keyword evidence="5" id="KW-0378">Hydrolase</keyword>
<dbReference type="GO" id="GO:0004222">
    <property type="term" value="F:metalloendopeptidase activity"/>
    <property type="evidence" value="ECO:0007669"/>
    <property type="project" value="InterPro"/>
</dbReference>
<dbReference type="InterPro" id="IPR004387">
    <property type="entry name" value="Pept_M50_Zn"/>
</dbReference>
<proteinExistence type="predicted"/>
<accession>A0A699Z907</accession>
<keyword evidence="6" id="KW-0862">Zinc</keyword>
<dbReference type="EMBL" id="BLLF01001222">
    <property type="protein sequence ID" value="GFH17920.1"/>
    <property type="molecule type" value="Genomic_DNA"/>
</dbReference>
<evidence type="ECO:0000256" key="1">
    <source>
        <dbReference type="ARBA" id="ARBA00001947"/>
    </source>
</evidence>